<evidence type="ECO:0000313" key="3">
    <source>
        <dbReference type="Proteomes" id="UP000317421"/>
    </source>
</evidence>
<sequence>MSDGSTRRVLAALFGLFLTTGASLGATFATLDVPRFQSNGFRFGDFADNFFGNFDVSNGYFGLDLTEDVDITDPSAGLFGGVGSDISTDFDAMTTQLEIRVRVGSLNEATNFRVVLADNDGEGVGDEFQFYIDIASVTPGEFVTIIQPLTNPGPVFVQPGFELNPGDTIQNYGLTQMQIQSEYGGTARLQVDIESVKLVDPEAPENPLLIELTPATYATQGQTFTFGSFSDAGVVDQTSGNFIIDTTQSATPAGTGGIGFNGLNIAFDATQYQIEVEAKLMPNNTADSFNLIMGDVDGDDSGPELGSDDYIFTVPTSEFNTTDFTTFTLPLGTGSESERVNTFDFVNGGDGLQNFGLTQLQIQANADFTNSGLGIEIVRFSIVRIPELEGDYNGDGMVDAADYTVWRDGDSADSTQAGYDLWAANYGATPGSGPAEGATAAVPEPTTLVALLLGLATIGVARRR</sequence>
<comment type="caution">
    <text evidence="2">The sequence shown here is derived from an EMBL/GenBank/DDBJ whole genome shotgun (WGS) entry which is preliminary data.</text>
</comment>
<organism evidence="2 3">
    <name type="scientific">Botrimarina colliarenosi</name>
    <dbReference type="NCBI Taxonomy" id="2528001"/>
    <lineage>
        <taxon>Bacteria</taxon>
        <taxon>Pseudomonadati</taxon>
        <taxon>Planctomycetota</taxon>
        <taxon>Planctomycetia</taxon>
        <taxon>Pirellulales</taxon>
        <taxon>Lacipirellulaceae</taxon>
        <taxon>Botrimarina</taxon>
    </lineage>
</organism>
<dbReference type="NCBIfam" id="TIGR02595">
    <property type="entry name" value="PEP_CTERM"/>
    <property type="match status" value="1"/>
</dbReference>
<dbReference type="RefSeq" id="WP_146446703.1">
    <property type="nucleotide sequence ID" value="NZ_SJPR01000009.1"/>
</dbReference>
<accession>A0A5C6A002</accession>
<protein>
    <recommendedName>
        <fullName evidence="1">Ice-binding protein C-terminal domain-containing protein</fullName>
    </recommendedName>
</protein>
<feature type="domain" description="Ice-binding protein C-terminal" evidence="1">
    <location>
        <begin position="441"/>
        <end position="464"/>
    </location>
</feature>
<name>A0A5C6A002_9BACT</name>
<dbReference type="Proteomes" id="UP000317421">
    <property type="component" value="Unassembled WGS sequence"/>
</dbReference>
<dbReference type="InterPro" id="IPR013424">
    <property type="entry name" value="Ice-binding_C"/>
</dbReference>
<dbReference type="OrthoDB" id="256429at2"/>
<reference evidence="2 3" key="1">
    <citation type="submission" date="2019-02" db="EMBL/GenBank/DDBJ databases">
        <title>Deep-cultivation of Planctomycetes and their phenomic and genomic characterization uncovers novel biology.</title>
        <authorList>
            <person name="Wiegand S."/>
            <person name="Jogler M."/>
            <person name="Boedeker C."/>
            <person name="Pinto D."/>
            <person name="Vollmers J."/>
            <person name="Rivas-Marin E."/>
            <person name="Kohn T."/>
            <person name="Peeters S.H."/>
            <person name="Heuer A."/>
            <person name="Rast P."/>
            <person name="Oberbeckmann S."/>
            <person name="Bunk B."/>
            <person name="Jeske O."/>
            <person name="Meyerdierks A."/>
            <person name="Storesund J.E."/>
            <person name="Kallscheuer N."/>
            <person name="Luecker S."/>
            <person name="Lage O.M."/>
            <person name="Pohl T."/>
            <person name="Merkel B.J."/>
            <person name="Hornburger P."/>
            <person name="Mueller R.-W."/>
            <person name="Bruemmer F."/>
            <person name="Labrenz M."/>
            <person name="Spormann A.M."/>
            <person name="Op Den Camp H."/>
            <person name="Overmann J."/>
            <person name="Amann R."/>
            <person name="Jetten M.S.M."/>
            <person name="Mascher T."/>
            <person name="Medema M.H."/>
            <person name="Devos D.P."/>
            <person name="Kaster A.-K."/>
            <person name="Ovreas L."/>
            <person name="Rohde M."/>
            <person name="Galperin M.Y."/>
            <person name="Jogler C."/>
        </authorList>
    </citation>
    <scope>NUCLEOTIDE SEQUENCE [LARGE SCALE GENOMIC DNA]</scope>
    <source>
        <strain evidence="2 3">Pla108</strain>
    </source>
</reference>
<gene>
    <name evidence="2" type="ORF">Pla108_40290</name>
</gene>
<dbReference type="AlphaFoldDB" id="A0A5C6A002"/>
<proteinExistence type="predicted"/>
<keyword evidence="3" id="KW-1185">Reference proteome</keyword>
<evidence type="ECO:0000259" key="1">
    <source>
        <dbReference type="Pfam" id="PF07589"/>
    </source>
</evidence>
<dbReference type="Pfam" id="PF07589">
    <property type="entry name" value="PEP-CTERM"/>
    <property type="match status" value="1"/>
</dbReference>
<dbReference type="EMBL" id="SJPR01000009">
    <property type="protein sequence ID" value="TWT92889.1"/>
    <property type="molecule type" value="Genomic_DNA"/>
</dbReference>
<evidence type="ECO:0000313" key="2">
    <source>
        <dbReference type="EMBL" id="TWT92889.1"/>
    </source>
</evidence>